<feature type="region of interest" description="Disordered" evidence="1">
    <location>
        <begin position="252"/>
        <end position="279"/>
    </location>
</feature>
<dbReference type="AlphaFoldDB" id="A0A6C0LAP0"/>
<reference evidence="2" key="1">
    <citation type="journal article" date="2020" name="Nature">
        <title>Giant virus diversity and host interactions through global metagenomics.</title>
        <authorList>
            <person name="Schulz F."/>
            <person name="Roux S."/>
            <person name="Paez-Espino D."/>
            <person name="Jungbluth S."/>
            <person name="Walsh D.A."/>
            <person name="Denef V.J."/>
            <person name="McMahon K.D."/>
            <person name="Konstantinidis K.T."/>
            <person name="Eloe-Fadrosh E.A."/>
            <person name="Kyrpides N.C."/>
            <person name="Woyke T."/>
        </authorList>
    </citation>
    <scope>NUCLEOTIDE SEQUENCE</scope>
    <source>
        <strain evidence="2">GVMAG-M-3300027769-26</strain>
    </source>
</reference>
<evidence type="ECO:0000313" key="2">
    <source>
        <dbReference type="EMBL" id="QHU27653.1"/>
    </source>
</evidence>
<feature type="compositionally biased region" description="Low complexity" evidence="1">
    <location>
        <begin position="223"/>
        <end position="234"/>
    </location>
</feature>
<feature type="region of interest" description="Disordered" evidence="1">
    <location>
        <begin position="214"/>
        <end position="234"/>
    </location>
</feature>
<sequence>MSAVKKVCINSSKNYYMGTELSPLHYGLSAEGYDINSIMEGYDKELWIVDVKNNKKVWVKNENLSRITHEEPVIKNILSLYCDAEDIEKMNQLKQKCGKDGSYNLKDIKKFYNVYDDDCDDSRDDSRDNEADESGKETDCSGADREDKDNTNIIDKGALGASGTPGIQGTQGNEEKYGKASVSNGAKCNKGANAGDENYEGDVDIDDILKGAKRGKCGKSRKTTSGPPGTQGTTMKTKKIVAKAMKATQATQATEATEATKAMDMKGNSEDAKCTTNGGDDKKPTDYNIFVKFRLNELKEISTNKKDNFENVKIEWRELKKNKGELKIVMEKAYSWLNQCK</sequence>
<evidence type="ECO:0000256" key="1">
    <source>
        <dbReference type="SAM" id="MobiDB-lite"/>
    </source>
</evidence>
<protein>
    <submittedName>
        <fullName evidence="2">Uncharacterized protein</fullName>
    </submittedName>
</protein>
<feature type="region of interest" description="Disordered" evidence="1">
    <location>
        <begin position="120"/>
        <end position="182"/>
    </location>
</feature>
<organism evidence="2">
    <name type="scientific">viral metagenome</name>
    <dbReference type="NCBI Taxonomy" id="1070528"/>
    <lineage>
        <taxon>unclassified sequences</taxon>
        <taxon>metagenomes</taxon>
        <taxon>organismal metagenomes</taxon>
    </lineage>
</organism>
<dbReference type="EMBL" id="MN740459">
    <property type="protein sequence ID" value="QHU27653.1"/>
    <property type="molecule type" value="Genomic_DNA"/>
</dbReference>
<name>A0A6C0LAP0_9ZZZZ</name>
<accession>A0A6C0LAP0</accession>
<feature type="compositionally biased region" description="Basic and acidic residues" evidence="1">
    <location>
        <begin position="124"/>
        <end position="150"/>
    </location>
</feature>
<feature type="compositionally biased region" description="Basic and acidic residues" evidence="1">
    <location>
        <begin position="261"/>
        <end position="279"/>
    </location>
</feature>
<proteinExistence type="predicted"/>